<proteinExistence type="inferred from homology"/>
<dbReference type="PANTHER" id="PTHR43083:SF5">
    <property type="entry name" value="MANNAN POLYMERASE I COMPLEX VAN1 SUBUNIT"/>
    <property type="match status" value="1"/>
</dbReference>
<keyword evidence="3" id="KW-1133">Transmembrane helix</keyword>
<evidence type="ECO:0000256" key="3">
    <source>
        <dbReference type="SAM" id="Phobius"/>
    </source>
</evidence>
<gene>
    <name evidence="4" type="primary">VAN1</name>
    <name evidence="4" type="ORF">FOA43_000854</name>
</gene>
<dbReference type="PANTHER" id="PTHR43083">
    <property type="entry name" value="MANNAN POLYMERASE II"/>
    <property type="match status" value="1"/>
</dbReference>
<dbReference type="GeneID" id="62194255"/>
<dbReference type="GO" id="GO:0000009">
    <property type="term" value="F:alpha-1,6-mannosyltransferase activity"/>
    <property type="evidence" value="ECO:0007669"/>
    <property type="project" value="TreeGrafter"/>
</dbReference>
<evidence type="ECO:0000256" key="2">
    <source>
        <dbReference type="SAM" id="MobiDB-lite"/>
    </source>
</evidence>
<feature type="region of interest" description="Disordered" evidence="2">
    <location>
        <begin position="65"/>
        <end position="94"/>
    </location>
</feature>
<protein>
    <submittedName>
        <fullName evidence="4">Mannan polymerase I complex van1 subunit</fullName>
    </submittedName>
</protein>
<dbReference type="KEGG" id="bnn:FOA43_000854"/>
<dbReference type="AlphaFoldDB" id="A0A875S097"/>
<dbReference type="InterPro" id="IPR052086">
    <property type="entry name" value="Mannan_Polymerase_Subunit"/>
</dbReference>
<name>A0A875S097_EENNA</name>
<dbReference type="GO" id="GO:0000032">
    <property type="term" value="P:cell wall mannoprotein biosynthetic process"/>
    <property type="evidence" value="ECO:0007669"/>
    <property type="project" value="TreeGrafter"/>
</dbReference>
<dbReference type="OrthoDB" id="204164at2759"/>
<evidence type="ECO:0000313" key="5">
    <source>
        <dbReference type="Proteomes" id="UP000662931"/>
    </source>
</evidence>
<evidence type="ECO:0000256" key="1">
    <source>
        <dbReference type="ARBA" id="ARBA00037964"/>
    </source>
</evidence>
<keyword evidence="5" id="KW-1185">Reference proteome</keyword>
<dbReference type="InterPro" id="IPR029044">
    <property type="entry name" value="Nucleotide-diphossugar_trans"/>
</dbReference>
<dbReference type="RefSeq" id="XP_038777107.1">
    <property type="nucleotide sequence ID" value="XM_038921179.1"/>
</dbReference>
<dbReference type="Gene3D" id="3.90.550.10">
    <property type="entry name" value="Spore Coat Polysaccharide Biosynthesis Protein SpsA, Chain A"/>
    <property type="match status" value="2"/>
</dbReference>
<keyword evidence="3" id="KW-0812">Transmembrane</keyword>
<accession>A0A875S097</accession>
<dbReference type="Proteomes" id="UP000662931">
    <property type="component" value="Chromosome 1"/>
</dbReference>
<dbReference type="SUPFAM" id="SSF53448">
    <property type="entry name" value="Nucleotide-diphospho-sugar transferases"/>
    <property type="match status" value="1"/>
</dbReference>
<comment type="similarity">
    <text evidence="1">Belongs to the ANP1/MMN9/VAN1 family.</text>
</comment>
<evidence type="ECO:0000313" key="4">
    <source>
        <dbReference type="EMBL" id="QPG73542.1"/>
    </source>
</evidence>
<dbReference type="FunFam" id="3.90.550.10:FF:000163">
    <property type="entry name" value="Van1p"/>
    <property type="match status" value="1"/>
</dbReference>
<dbReference type="GO" id="GO:0000136">
    <property type="term" value="C:mannan polymerase complex"/>
    <property type="evidence" value="ECO:0007669"/>
    <property type="project" value="TreeGrafter"/>
</dbReference>
<sequence>MQRFVRGFKKGPELPISSDYDDEFKPKRPRRSTSNMVRRSFLVAGMLIFLGFVIYMVVGGQGNLRNQRNQGSPRSQRSQKSQRAQKNQGYQGYQGDSTLYKAQSEKSSGSSDFPAIQSGLTEMASDSDPMPDTVHYFDMKNYEGSAVDKSNDQRVLLLIPLRNGEKVLPLMFRNMMNMTYNHDLVDVAFLVSDCSKGDKTLETLSKYTKALQQQTLLPLLEKKHKRVVGSGVFGSSDMYEKYLPEDYKERVRKAFSPPYHDQYAKPFHNIEIFQKDFGQVIGQGFSDRHDVKIQGIRRKLMGRARNWLLSAALKPYHSWVYWRDADIETSPGDILQFMMKFAGDFDVVVPNVWRPLPTFLGNEQPYDLNSWIESDAAISLAHSLDEDDVIVEGYAEYPTWRAHLAYIRDPQGNPDEIVDLDGVGGVSILAKAQVFRNGANFPAFTFMNHAETEAFGKMVKRMGFRVGGLPHYTIWHIYEPSQDDLQEISKLERKKRRFGSSK</sequence>
<reference evidence="4" key="1">
    <citation type="submission" date="2020-10" db="EMBL/GenBank/DDBJ databases">
        <authorList>
            <person name="Roach M.J.R."/>
        </authorList>
    </citation>
    <scope>NUCLEOTIDE SEQUENCE</scope>
    <source>
        <strain evidence="4">CBS 1945</strain>
    </source>
</reference>
<organism evidence="4 5">
    <name type="scientific">Eeniella nana</name>
    <name type="common">Yeast</name>
    <name type="synonym">Brettanomyces nanus</name>
    <dbReference type="NCBI Taxonomy" id="13502"/>
    <lineage>
        <taxon>Eukaryota</taxon>
        <taxon>Fungi</taxon>
        <taxon>Dikarya</taxon>
        <taxon>Ascomycota</taxon>
        <taxon>Saccharomycotina</taxon>
        <taxon>Pichiomycetes</taxon>
        <taxon>Pichiales</taxon>
        <taxon>Pichiaceae</taxon>
        <taxon>Brettanomyces</taxon>
    </lineage>
</organism>
<dbReference type="EMBL" id="CP064812">
    <property type="protein sequence ID" value="QPG73542.1"/>
    <property type="molecule type" value="Genomic_DNA"/>
</dbReference>
<feature type="compositionally biased region" description="Low complexity" evidence="2">
    <location>
        <begin position="70"/>
        <end position="88"/>
    </location>
</feature>
<dbReference type="Pfam" id="PF03452">
    <property type="entry name" value="Anp1"/>
    <property type="match status" value="1"/>
</dbReference>
<feature type="transmembrane region" description="Helical" evidence="3">
    <location>
        <begin position="40"/>
        <end position="58"/>
    </location>
</feature>
<keyword evidence="3" id="KW-0472">Membrane</keyword>
<dbReference type="GO" id="GO:0006487">
    <property type="term" value="P:protein N-linked glycosylation"/>
    <property type="evidence" value="ECO:0007669"/>
    <property type="project" value="TreeGrafter"/>
</dbReference>